<dbReference type="NCBIfam" id="TIGR03815">
    <property type="entry name" value="CpaE_hom_Actino"/>
    <property type="match status" value="1"/>
</dbReference>
<evidence type="ECO:0000313" key="2">
    <source>
        <dbReference type="EMBL" id="RAY14842.1"/>
    </source>
</evidence>
<evidence type="ECO:0000259" key="1">
    <source>
        <dbReference type="Pfam" id="PF26563"/>
    </source>
</evidence>
<gene>
    <name evidence="2" type="ORF">DPM19_14065</name>
</gene>
<dbReference type="GO" id="GO:0009898">
    <property type="term" value="C:cytoplasmic side of plasma membrane"/>
    <property type="evidence" value="ECO:0007669"/>
    <property type="project" value="TreeGrafter"/>
</dbReference>
<dbReference type="SUPFAM" id="SSF52540">
    <property type="entry name" value="P-loop containing nucleoside triphosphate hydrolases"/>
    <property type="match status" value="1"/>
</dbReference>
<dbReference type="Pfam" id="PF26563">
    <property type="entry name" value="Rv3660c_N"/>
    <property type="match status" value="1"/>
</dbReference>
<dbReference type="EMBL" id="QLYX01000005">
    <property type="protein sequence ID" value="RAY14842.1"/>
    <property type="molecule type" value="Genomic_DNA"/>
</dbReference>
<dbReference type="AlphaFoldDB" id="A0A365H766"/>
<dbReference type="RefSeq" id="WP_111867246.1">
    <property type="nucleotide sequence ID" value="NZ_QLYX01000005.1"/>
</dbReference>
<dbReference type="PANTHER" id="PTHR43384:SF11">
    <property type="entry name" value="SEPTUM SITE DETERMINING PROTEIN"/>
    <property type="match status" value="1"/>
</dbReference>
<dbReference type="PANTHER" id="PTHR43384">
    <property type="entry name" value="SEPTUM SITE-DETERMINING PROTEIN MIND HOMOLOG, CHLOROPLASTIC-RELATED"/>
    <property type="match status" value="1"/>
</dbReference>
<feature type="domain" description="Rv3660c-like CheY-like N-terminal" evidence="1">
    <location>
        <begin position="8"/>
        <end position="116"/>
    </location>
</feature>
<dbReference type="InterPro" id="IPR059050">
    <property type="entry name" value="Rv3660c_N"/>
</dbReference>
<organism evidence="2 3">
    <name type="scientific">Actinomadura craniellae</name>
    <dbReference type="NCBI Taxonomy" id="2231787"/>
    <lineage>
        <taxon>Bacteria</taxon>
        <taxon>Bacillati</taxon>
        <taxon>Actinomycetota</taxon>
        <taxon>Actinomycetes</taxon>
        <taxon>Streptosporangiales</taxon>
        <taxon>Thermomonosporaceae</taxon>
        <taxon>Actinomadura</taxon>
    </lineage>
</organism>
<accession>A0A365H766</accession>
<proteinExistence type="predicted"/>
<name>A0A365H766_9ACTN</name>
<dbReference type="GO" id="GO:0016887">
    <property type="term" value="F:ATP hydrolysis activity"/>
    <property type="evidence" value="ECO:0007669"/>
    <property type="project" value="TreeGrafter"/>
</dbReference>
<dbReference type="InterPro" id="IPR027417">
    <property type="entry name" value="P-loop_NTPase"/>
</dbReference>
<protein>
    <recommendedName>
        <fullName evidence="1">Rv3660c-like CheY-like N-terminal domain-containing protein</fullName>
    </recommendedName>
</protein>
<dbReference type="Proteomes" id="UP000251891">
    <property type="component" value="Unassembled WGS sequence"/>
</dbReference>
<reference evidence="2 3" key="1">
    <citation type="submission" date="2018-06" db="EMBL/GenBank/DDBJ databases">
        <title>Actinomadura craniellae sp. nov. isolated from marine sponge Craniella sp.</title>
        <authorList>
            <person name="Li L."/>
            <person name="Xu Q.H."/>
            <person name="Lin H.W."/>
            <person name="Lu Y.H."/>
        </authorList>
    </citation>
    <scope>NUCLEOTIDE SEQUENCE [LARGE SCALE GENOMIC DNA]</scope>
    <source>
        <strain evidence="2 3">LHW63021</strain>
    </source>
</reference>
<dbReference type="OrthoDB" id="3252838at2"/>
<dbReference type="GO" id="GO:0005829">
    <property type="term" value="C:cytosol"/>
    <property type="evidence" value="ECO:0007669"/>
    <property type="project" value="TreeGrafter"/>
</dbReference>
<dbReference type="GO" id="GO:0051782">
    <property type="term" value="P:negative regulation of cell division"/>
    <property type="evidence" value="ECO:0007669"/>
    <property type="project" value="TreeGrafter"/>
</dbReference>
<keyword evidence="3" id="KW-1185">Reference proteome</keyword>
<evidence type="ECO:0000313" key="3">
    <source>
        <dbReference type="Proteomes" id="UP000251891"/>
    </source>
</evidence>
<dbReference type="Gene3D" id="3.40.50.300">
    <property type="entry name" value="P-loop containing nucleotide triphosphate hydrolases"/>
    <property type="match status" value="1"/>
</dbReference>
<dbReference type="GO" id="GO:0005524">
    <property type="term" value="F:ATP binding"/>
    <property type="evidence" value="ECO:0007669"/>
    <property type="project" value="TreeGrafter"/>
</dbReference>
<dbReference type="InterPro" id="IPR050625">
    <property type="entry name" value="ParA/MinD_ATPase"/>
</dbReference>
<sequence length="359" mass="36829">MADVLLATGDPVLLDDLRRLAAAADVTAEVVRDAGEARAAWHRPALLLLGADLADGLIRAEPPRRPGVVLVVPETGADDGAYRRAVEVGAHELAALPRDETWLVDAMAAVTEPPGGRAGTVCVTGGSGGAGASVLAAVLGLAGARRGLSTLLVDGDPLGGGLDLLLGREDADGARWADLAGRQGRINAAGLHEALPKAGDLAVLSWSRDRAGPVAPAAMGSVLAAAARGFDLVVVDVPRRFGDADRVALDLADLVLLVVRAELRAVVAADQAAAALRDHAPDLRLIVRGPAPGGLTADAISVALDLPVAGKLPDDRRVPAALERGELIRVTRRGPLIGLCERLVDDVRRPTSFPRAEAA</sequence>
<dbReference type="InterPro" id="IPR022521">
    <property type="entry name" value="Rv3660c"/>
</dbReference>
<comment type="caution">
    <text evidence="2">The sequence shown here is derived from an EMBL/GenBank/DDBJ whole genome shotgun (WGS) entry which is preliminary data.</text>
</comment>